<dbReference type="GO" id="GO:0005975">
    <property type="term" value="P:carbohydrate metabolic process"/>
    <property type="evidence" value="ECO:0007669"/>
    <property type="project" value="InterPro"/>
</dbReference>
<proteinExistence type="predicted"/>
<sequence length="330" mass="37054">MAGILTISLDFELILGKLDKPGWQRFETVCETERRVVFDGLMSLFSEFDVSATWCTVGHLFLDQCRRQTGSPSSSHHSHAGPCFPLDPCSNEQTAPLYYGKDLIDRLIACPTPQEIGCHTYSHVMYGDPKCTEAIAERETAKCVQLAEERGLKLRSFVFPRNRVGHLPVLARHGFAVYRGPSPRWFDQPETPRLLRKIGHLADIFTARTPPAVEATPSVDGLVNLPASMLFTPAFGMRRFVPVWLRVLRARRGLREAVKQGKVFHLWFHPTDLAVRPEAMLQGLRQVLETADELRRAGELAILPMGAFAPLESPALVQSRYLPARAVEAW</sequence>
<dbReference type="RefSeq" id="WP_194452534.1">
    <property type="nucleotide sequence ID" value="NZ_CP063849.1"/>
</dbReference>
<dbReference type="InterPro" id="IPR011330">
    <property type="entry name" value="Glyco_hydro/deAcase_b/a-brl"/>
</dbReference>
<gene>
    <name evidence="1" type="ORF">IRI77_13305</name>
</gene>
<dbReference type="Gene3D" id="3.20.20.370">
    <property type="entry name" value="Glycoside hydrolase/deacetylase"/>
    <property type="match status" value="1"/>
</dbReference>
<dbReference type="AlphaFoldDB" id="A0A7S7SM45"/>
<reference evidence="1 2" key="1">
    <citation type="submission" date="2020-10" db="EMBL/GenBank/DDBJ databases">
        <title>Complete genome sequence of Paludibaculum fermentans P105T, a facultatively anaerobic acidobacterium capable of dissimilatory Fe(III) reduction.</title>
        <authorList>
            <person name="Dedysh S.N."/>
            <person name="Beletsky A.V."/>
            <person name="Kulichevskaya I.S."/>
            <person name="Mardanov A.V."/>
            <person name="Ravin N.V."/>
        </authorList>
    </citation>
    <scope>NUCLEOTIDE SEQUENCE [LARGE SCALE GENOMIC DNA]</scope>
    <source>
        <strain evidence="1 2">P105</strain>
    </source>
</reference>
<protein>
    <recommendedName>
        <fullName evidence="3">Polysaccharide deacetylase</fullName>
    </recommendedName>
</protein>
<evidence type="ECO:0008006" key="3">
    <source>
        <dbReference type="Google" id="ProtNLM"/>
    </source>
</evidence>
<organism evidence="1 2">
    <name type="scientific">Paludibaculum fermentans</name>
    <dbReference type="NCBI Taxonomy" id="1473598"/>
    <lineage>
        <taxon>Bacteria</taxon>
        <taxon>Pseudomonadati</taxon>
        <taxon>Acidobacteriota</taxon>
        <taxon>Terriglobia</taxon>
        <taxon>Bryobacterales</taxon>
        <taxon>Bryobacteraceae</taxon>
        <taxon>Paludibaculum</taxon>
    </lineage>
</organism>
<evidence type="ECO:0000313" key="1">
    <source>
        <dbReference type="EMBL" id="QOY90877.1"/>
    </source>
</evidence>
<keyword evidence="2" id="KW-1185">Reference proteome</keyword>
<dbReference type="KEGG" id="pfer:IRI77_13305"/>
<dbReference type="SUPFAM" id="SSF88713">
    <property type="entry name" value="Glycoside hydrolase/deacetylase"/>
    <property type="match status" value="1"/>
</dbReference>
<dbReference type="EMBL" id="CP063849">
    <property type="protein sequence ID" value="QOY90877.1"/>
    <property type="molecule type" value="Genomic_DNA"/>
</dbReference>
<accession>A0A7S7SM45</accession>
<dbReference type="Proteomes" id="UP000593892">
    <property type="component" value="Chromosome"/>
</dbReference>
<name>A0A7S7SM45_PALFE</name>
<evidence type="ECO:0000313" key="2">
    <source>
        <dbReference type="Proteomes" id="UP000593892"/>
    </source>
</evidence>